<dbReference type="OrthoDB" id="2234821at2"/>
<feature type="transmembrane region" description="Helical" evidence="1">
    <location>
        <begin position="140"/>
        <end position="160"/>
    </location>
</feature>
<feature type="transmembrane region" description="Helical" evidence="1">
    <location>
        <begin position="108"/>
        <end position="128"/>
    </location>
</feature>
<keyword evidence="1" id="KW-0812">Transmembrane</keyword>
<evidence type="ECO:0000313" key="3">
    <source>
        <dbReference type="Proteomes" id="UP000031339"/>
    </source>
</evidence>
<comment type="caution">
    <text evidence="2">The sequence shown here is derived from an EMBL/GenBank/DDBJ whole genome shotgun (WGS) entry which is preliminary data.</text>
</comment>
<keyword evidence="1" id="KW-0472">Membrane</keyword>
<dbReference type="Proteomes" id="UP000031339">
    <property type="component" value="Unassembled WGS sequence"/>
</dbReference>
<evidence type="ECO:0000313" key="2">
    <source>
        <dbReference type="EMBL" id="KIC77565.1"/>
    </source>
</evidence>
<dbReference type="RefSeq" id="WP_039677624.1">
    <property type="nucleotide sequence ID" value="NZ_JAPVZV010000004.1"/>
</dbReference>
<protein>
    <submittedName>
        <fullName evidence="2">Membrane protein</fullName>
    </submittedName>
</protein>
<gene>
    <name evidence="2" type="ORF">RN79_07655</name>
</gene>
<dbReference type="EMBL" id="JWIY01000003">
    <property type="protein sequence ID" value="KIC77565.1"/>
    <property type="molecule type" value="Genomic_DNA"/>
</dbReference>
<reference evidence="2 3" key="1">
    <citation type="submission" date="2014-12" db="EMBL/GenBank/DDBJ databases">
        <title>Partial genome sequence of Streptococcus constellatus KCOM 1650 (= ChDC B144).</title>
        <authorList>
            <person name="Kook J.-K."/>
            <person name="Park S.-N."/>
            <person name="Lim Y.K."/>
            <person name="Jo E."/>
        </authorList>
    </citation>
    <scope>NUCLEOTIDE SEQUENCE [LARGE SCALE GENOMIC DNA]</scope>
    <source>
        <strain evidence="2 3">KCOM 1650</strain>
    </source>
</reference>
<dbReference type="STRING" id="862969.SCI_1707"/>
<name>A0A0C1K3N7_STRCV</name>
<keyword evidence="1" id="KW-1133">Transmembrane helix</keyword>
<dbReference type="AlphaFoldDB" id="A0A0C1K3N7"/>
<feature type="transmembrane region" description="Helical" evidence="1">
    <location>
        <begin position="166"/>
        <end position="183"/>
    </location>
</feature>
<proteinExistence type="predicted"/>
<feature type="transmembrane region" description="Helical" evidence="1">
    <location>
        <begin position="39"/>
        <end position="57"/>
    </location>
</feature>
<sequence length="212" mass="24373">MKNIKNILQMSLLIVLTQITLVLLTTPLSKSLTFQQSSFVFLFILFFCGLLYFRYFSRELTDFKSEILVARYWPLLRFSYLMMVFINAIGAYLMIVEGLAEVSESQKLFMSLFIHSSLFLLGVDVVALVPEVRSYVVRFLFLKGQARASFIIGSLIFIVLRNPADLVCFIIYTGLGLLLSFVIPKSSLRLEFSVFSHLVRNSVSLIFLLIFW</sequence>
<accession>A0A0C1K3N7</accession>
<organism evidence="2 3">
    <name type="scientific">Streptococcus constellatus</name>
    <dbReference type="NCBI Taxonomy" id="76860"/>
    <lineage>
        <taxon>Bacteria</taxon>
        <taxon>Bacillati</taxon>
        <taxon>Bacillota</taxon>
        <taxon>Bacilli</taxon>
        <taxon>Lactobacillales</taxon>
        <taxon>Streptococcaceae</taxon>
        <taxon>Streptococcus</taxon>
        <taxon>Streptococcus anginosus group</taxon>
    </lineage>
</organism>
<dbReference type="eggNOG" id="ENOG50303YH">
    <property type="taxonomic scope" value="Bacteria"/>
</dbReference>
<feature type="transmembrane region" description="Helical" evidence="1">
    <location>
        <begin position="78"/>
        <end position="96"/>
    </location>
</feature>
<evidence type="ECO:0000256" key="1">
    <source>
        <dbReference type="SAM" id="Phobius"/>
    </source>
</evidence>